<keyword evidence="10" id="KW-0274">FAD</keyword>
<keyword evidence="12 16" id="KW-0560">Oxidoreductase</keyword>
<dbReference type="GO" id="GO:0005506">
    <property type="term" value="F:iron ion binding"/>
    <property type="evidence" value="ECO:0007669"/>
    <property type="project" value="InterPro"/>
</dbReference>
<comment type="cofactor">
    <cofactor evidence="15">
        <name>heme</name>
        <dbReference type="ChEBI" id="CHEBI:30413"/>
    </cofactor>
</comment>
<feature type="compositionally biased region" description="Low complexity" evidence="17">
    <location>
        <begin position="495"/>
        <end position="522"/>
    </location>
</feature>
<evidence type="ECO:0000256" key="13">
    <source>
        <dbReference type="ARBA" id="ARBA00023004"/>
    </source>
</evidence>
<keyword evidence="9 15" id="KW-0479">Metal-binding</keyword>
<evidence type="ECO:0000256" key="16">
    <source>
        <dbReference type="RuleBase" id="RU000461"/>
    </source>
</evidence>
<reference evidence="18" key="1">
    <citation type="submission" date="2021-04" db="EMBL/GenBank/DDBJ databases">
        <title>Sequencing of actinobacteria type strains.</title>
        <authorList>
            <person name="Nguyen G.-S."/>
            <person name="Wentzel A."/>
        </authorList>
    </citation>
    <scope>NUCLEOTIDE SEQUENCE</scope>
    <source>
        <strain evidence="18">DSM 42095</strain>
    </source>
</reference>
<keyword evidence="6 15" id="KW-0349">Heme</keyword>
<evidence type="ECO:0000256" key="17">
    <source>
        <dbReference type="SAM" id="MobiDB-lite"/>
    </source>
</evidence>
<keyword evidence="13 15" id="KW-0408">Iron</keyword>
<dbReference type="InterPro" id="IPR001128">
    <property type="entry name" value="Cyt_P450"/>
</dbReference>
<comment type="similarity">
    <text evidence="4 16">Belongs to the cytochrome P450 family.</text>
</comment>
<evidence type="ECO:0000256" key="1">
    <source>
        <dbReference type="ARBA" id="ARBA00001917"/>
    </source>
</evidence>
<dbReference type="CDD" id="cd11068">
    <property type="entry name" value="CYP120A1"/>
    <property type="match status" value="1"/>
</dbReference>
<dbReference type="AlphaFoldDB" id="A0A8T4IZL1"/>
<evidence type="ECO:0000256" key="11">
    <source>
        <dbReference type="ARBA" id="ARBA00022857"/>
    </source>
</evidence>
<evidence type="ECO:0000256" key="15">
    <source>
        <dbReference type="PIRSR" id="PIRSR602401-1"/>
    </source>
</evidence>
<dbReference type="PROSITE" id="PS00086">
    <property type="entry name" value="CYTOCHROME_P450"/>
    <property type="match status" value="1"/>
</dbReference>
<feature type="region of interest" description="Disordered" evidence="17">
    <location>
        <begin position="1"/>
        <end position="21"/>
    </location>
</feature>
<dbReference type="PRINTS" id="PR00385">
    <property type="entry name" value="P450"/>
</dbReference>
<evidence type="ECO:0000256" key="5">
    <source>
        <dbReference type="ARBA" id="ARBA00022448"/>
    </source>
</evidence>
<dbReference type="PRINTS" id="PR00463">
    <property type="entry name" value="EP450I"/>
</dbReference>
<evidence type="ECO:0000256" key="2">
    <source>
        <dbReference type="ARBA" id="ARBA00001974"/>
    </source>
</evidence>
<dbReference type="GO" id="GO:0020037">
    <property type="term" value="F:heme binding"/>
    <property type="evidence" value="ECO:0007669"/>
    <property type="project" value="InterPro"/>
</dbReference>
<dbReference type="Proteomes" id="UP000675554">
    <property type="component" value="Unassembled WGS sequence"/>
</dbReference>
<dbReference type="SUPFAM" id="SSF48264">
    <property type="entry name" value="Cytochrome P450"/>
    <property type="match status" value="1"/>
</dbReference>
<dbReference type="InterPro" id="IPR017972">
    <property type="entry name" value="Cyt_P450_CS"/>
</dbReference>
<evidence type="ECO:0000256" key="12">
    <source>
        <dbReference type="ARBA" id="ARBA00023002"/>
    </source>
</evidence>
<sequence>MAETGQSQSTGPGGEAIPKGFRSAEQGWPELHRIPHPPYRVPLLGDVLGAGVRTPVQDSMRVARRLGPVFRRKGFGKEIVFVWGAEQVAELSDESRFAKHVGLGVANLRPVARDGLFTAYNHEPNWQLAHDVLAPGFSRSAMQGYHPLMLDVARGLMERWDAGEAAGDPVDVPGDMTKLTLETIARTGFGYDFGSFERSRPHPFVTAMVGTLSFAQRRNVVPPPLTPLLLRGATKRNAADTAYLNRTVDEVIARRREGGGGDEGAGAGGTGDLLDRMLETAHPETGERLTSDNIRRQIITFLIAGHETTSGALSFALYYLARNPQILARAREEVDRVWGAAPEPAYEQVAKLRYVRRVLDESLRLWPTAPAFAREAVRDTTLGGEHPMRRGAWALVLGLMLHRDPAAWGQDAEEFDPDRFEPAAVRARPAHVYKPFGTGARACIGRQFALHEATLVLGLLLRRYDLHAEPGYRLRVAERLTLMPEGFTLRLTRRSGPGPAASASAPTPASEPESAPAPAPASDDAEPPGQGQCPHSAVLTTPRRATPS</sequence>
<evidence type="ECO:0000256" key="8">
    <source>
        <dbReference type="ARBA" id="ARBA00022643"/>
    </source>
</evidence>
<protein>
    <submittedName>
        <fullName evidence="18">Cytochrome P450</fullName>
    </submittedName>
</protein>
<comment type="similarity">
    <text evidence="3">In the N-terminal section; belongs to the cytochrome P450 family.</text>
</comment>
<dbReference type="Pfam" id="PF00067">
    <property type="entry name" value="p450"/>
    <property type="match status" value="1"/>
</dbReference>
<organism evidence="18 19">
    <name type="scientific">Streptomyces daliensis</name>
    <dbReference type="NCBI Taxonomy" id="299421"/>
    <lineage>
        <taxon>Bacteria</taxon>
        <taxon>Bacillati</taxon>
        <taxon>Actinomycetota</taxon>
        <taxon>Actinomycetes</taxon>
        <taxon>Kitasatosporales</taxon>
        <taxon>Streptomycetaceae</taxon>
        <taxon>Streptomyces</taxon>
    </lineage>
</organism>
<keyword evidence="11" id="KW-0521">NADP</keyword>
<keyword evidence="14 16" id="KW-0503">Monooxygenase</keyword>
<keyword evidence="8" id="KW-0288">FMN</keyword>
<name>A0A8T4IZL1_9ACTN</name>
<evidence type="ECO:0000256" key="9">
    <source>
        <dbReference type="ARBA" id="ARBA00022723"/>
    </source>
</evidence>
<evidence type="ECO:0000256" key="6">
    <source>
        <dbReference type="ARBA" id="ARBA00022617"/>
    </source>
</evidence>
<dbReference type="FunFam" id="1.10.630.10:FF:000040">
    <property type="entry name" value="Bifunctional cytochrome P450/NADPH--P450 reductase"/>
    <property type="match status" value="1"/>
</dbReference>
<dbReference type="Gene3D" id="1.10.630.10">
    <property type="entry name" value="Cytochrome P450"/>
    <property type="match status" value="1"/>
</dbReference>
<comment type="caution">
    <text evidence="18">The sequence shown here is derived from an EMBL/GenBank/DDBJ whole genome shotgun (WGS) entry which is preliminary data.</text>
</comment>
<evidence type="ECO:0000256" key="4">
    <source>
        <dbReference type="ARBA" id="ARBA00010617"/>
    </source>
</evidence>
<evidence type="ECO:0000313" key="19">
    <source>
        <dbReference type="Proteomes" id="UP000675554"/>
    </source>
</evidence>
<evidence type="ECO:0000256" key="7">
    <source>
        <dbReference type="ARBA" id="ARBA00022630"/>
    </source>
</evidence>
<accession>A0A8T4IZL1</accession>
<dbReference type="PANTHER" id="PTHR24291">
    <property type="entry name" value="CYTOCHROME P450 FAMILY 4"/>
    <property type="match status" value="1"/>
</dbReference>
<keyword evidence="19" id="KW-1185">Reference proteome</keyword>
<gene>
    <name evidence="18" type="ORF">KDA82_24560</name>
</gene>
<dbReference type="GO" id="GO:0016705">
    <property type="term" value="F:oxidoreductase activity, acting on paired donors, with incorporation or reduction of molecular oxygen"/>
    <property type="evidence" value="ECO:0007669"/>
    <property type="project" value="InterPro"/>
</dbReference>
<feature type="binding site" description="axial binding residue" evidence="15">
    <location>
        <position position="443"/>
    </location>
    <ligand>
        <name>heme</name>
        <dbReference type="ChEBI" id="CHEBI:30413"/>
    </ligand>
    <ligandPart>
        <name>Fe</name>
        <dbReference type="ChEBI" id="CHEBI:18248"/>
    </ligandPart>
</feature>
<proteinExistence type="inferred from homology"/>
<evidence type="ECO:0000256" key="14">
    <source>
        <dbReference type="ARBA" id="ARBA00023033"/>
    </source>
</evidence>
<dbReference type="InterPro" id="IPR050196">
    <property type="entry name" value="Cytochrome_P450_Monoox"/>
</dbReference>
<dbReference type="PANTHER" id="PTHR24291:SF50">
    <property type="entry name" value="BIFUNCTIONAL ALBAFLAVENONE MONOOXYGENASE_TERPENE SYNTHASE"/>
    <property type="match status" value="1"/>
</dbReference>
<evidence type="ECO:0000256" key="3">
    <source>
        <dbReference type="ARBA" id="ARBA00010018"/>
    </source>
</evidence>
<dbReference type="GO" id="GO:0004497">
    <property type="term" value="F:monooxygenase activity"/>
    <property type="evidence" value="ECO:0007669"/>
    <property type="project" value="UniProtKB-KW"/>
</dbReference>
<comment type="cofactor">
    <cofactor evidence="2">
        <name>FAD</name>
        <dbReference type="ChEBI" id="CHEBI:57692"/>
    </cofactor>
</comment>
<dbReference type="InterPro" id="IPR036396">
    <property type="entry name" value="Cyt_P450_sf"/>
</dbReference>
<keyword evidence="5" id="KW-0813">Transport</keyword>
<comment type="cofactor">
    <cofactor evidence="1">
        <name>FMN</name>
        <dbReference type="ChEBI" id="CHEBI:58210"/>
    </cofactor>
</comment>
<feature type="region of interest" description="Disordered" evidence="17">
    <location>
        <begin position="491"/>
        <end position="548"/>
    </location>
</feature>
<evidence type="ECO:0000256" key="10">
    <source>
        <dbReference type="ARBA" id="ARBA00022827"/>
    </source>
</evidence>
<feature type="compositionally biased region" description="Polar residues" evidence="17">
    <location>
        <begin position="1"/>
        <end position="10"/>
    </location>
</feature>
<dbReference type="InterPro" id="IPR002401">
    <property type="entry name" value="Cyt_P450_E_grp-I"/>
</dbReference>
<evidence type="ECO:0000313" key="18">
    <source>
        <dbReference type="EMBL" id="MBR7676123.1"/>
    </source>
</evidence>
<keyword evidence="7" id="KW-0285">Flavoprotein</keyword>
<dbReference type="EMBL" id="JAGSMN010000598">
    <property type="protein sequence ID" value="MBR7676123.1"/>
    <property type="molecule type" value="Genomic_DNA"/>
</dbReference>